<dbReference type="Gene3D" id="1.20.5.4130">
    <property type="match status" value="1"/>
</dbReference>
<keyword evidence="2" id="KW-0547">Nucleotide-binding</keyword>
<sequence length="100" mass="11288">MAAAEPLLASSLQDLTLRLASQELKDFARREGFVADVRKWRATLVEVMDLLVDAEEKQNTKAVVKIWLSDLTHLAYDLDDDNKHSGNDNFPSSHLVSDYN</sequence>
<organism evidence="6 7">
    <name type="scientific">Dillenia turbinata</name>
    <dbReference type="NCBI Taxonomy" id="194707"/>
    <lineage>
        <taxon>Eukaryota</taxon>
        <taxon>Viridiplantae</taxon>
        <taxon>Streptophyta</taxon>
        <taxon>Embryophyta</taxon>
        <taxon>Tracheophyta</taxon>
        <taxon>Spermatophyta</taxon>
        <taxon>Magnoliopsida</taxon>
        <taxon>eudicotyledons</taxon>
        <taxon>Gunneridae</taxon>
        <taxon>Pentapetalae</taxon>
        <taxon>Dilleniales</taxon>
        <taxon>Dilleniaceae</taxon>
        <taxon>Dillenia</taxon>
    </lineage>
</organism>
<dbReference type="Pfam" id="PF18052">
    <property type="entry name" value="Rx_N"/>
    <property type="match status" value="1"/>
</dbReference>
<dbReference type="EMBL" id="JBAMMX010000009">
    <property type="protein sequence ID" value="KAK6933864.1"/>
    <property type="molecule type" value="Genomic_DNA"/>
</dbReference>
<evidence type="ECO:0000313" key="6">
    <source>
        <dbReference type="EMBL" id="KAK6933864.1"/>
    </source>
</evidence>
<evidence type="ECO:0000256" key="1">
    <source>
        <dbReference type="ARBA" id="ARBA00022737"/>
    </source>
</evidence>
<proteinExistence type="predicted"/>
<evidence type="ECO:0000259" key="5">
    <source>
        <dbReference type="Pfam" id="PF18052"/>
    </source>
</evidence>
<feature type="region of interest" description="Disordered" evidence="4">
    <location>
        <begin position="80"/>
        <end position="100"/>
    </location>
</feature>
<evidence type="ECO:0000256" key="2">
    <source>
        <dbReference type="ARBA" id="ARBA00022741"/>
    </source>
</evidence>
<dbReference type="GO" id="GO:0006952">
    <property type="term" value="P:defense response"/>
    <property type="evidence" value="ECO:0007669"/>
    <property type="project" value="UniProtKB-KW"/>
</dbReference>
<keyword evidence="3" id="KW-0611">Plant defense</keyword>
<dbReference type="AlphaFoldDB" id="A0AAN8VHV3"/>
<dbReference type="Proteomes" id="UP001370490">
    <property type="component" value="Unassembled WGS sequence"/>
</dbReference>
<gene>
    <name evidence="6" type="ORF">RJ641_036758</name>
</gene>
<dbReference type="InterPro" id="IPR041118">
    <property type="entry name" value="Rx_N"/>
</dbReference>
<comment type="caution">
    <text evidence="6">The sequence shown here is derived from an EMBL/GenBank/DDBJ whole genome shotgun (WGS) entry which is preliminary data.</text>
</comment>
<evidence type="ECO:0000256" key="4">
    <source>
        <dbReference type="SAM" id="MobiDB-lite"/>
    </source>
</evidence>
<name>A0AAN8VHV3_9MAGN</name>
<protein>
    <submittedName>
        <fullName evidence="6">Rx, N-terminal</fullName>
    </submittedName>
</protein>
<keyword evidence="7" id="KW-1185">Reference proteome</keyword>
<keyword evidence="1" id="KW-0677">Repeat</keyword>
<evidence type="ECO:0000256" key="3">
    <source>
        <dbReference type="ARBA" id="ARBA00022821"/>
    </source>
</evidence>
<feature type="domain" description="Disease resistance N-terminal" evidence="5">
    <location>
        <begin position="10"/>
        <end position="80"/>
    </location>
</feature>
<accession>A0AAN8VHV3</accession>
<reference evidence="6 7" key="1">
    <citation type="submission" date="2023-12" db="EMBL/GenBank/DDBJ databases">
        <title>A high-quality genome assembly for Dillenia turbinata (Dilleniales).</title>
        <authorList>
            <person name="Chanderbali A."/>
        </authorList>
    </citation>
    <scope>NUCLEOTIDE SEQUENCE [LARGE SCALE GENOMIC DNA]</scope>
    <source>
        <strain evidence="6">LSX21</strain>
        <tissue evidence="6">Leaf</tissue>
    </source>
</reference>
<evidence type="ECO:0000313" key="7">
    <source>
        <dbReference type="Proteomes" id="UP001370490"/>
    </source>
</evidence>
<dbReference type="GO" id="GO:0000166">
    <property type="term" value="F:nucleotide binding"/>
    <property type="evidence" value="ECO:0007669"/>
    <property type="project" value="UniProtKB-KW"/>
</dbReference>
<feature type="compositionally biased region" description="Polar residues" evidence="4">
    <location>
        <begin position="87"/>
        <end position="100"/>
    </location>
</feature>